<dbReference type="EMBL" id="PIPS01000001">
    <property type="protein sequence ID" value="RUO44488.1"/>
    <property type="molecule type" value="Genomic_DNA"/>
</dbReference>
<organism evidence="2 3">
    <name type="scientific">Idiomarina aquatica</name>
    <dbReference type="NCBI Taxonomy" id="1327752"/>
    <lineage>
        <taxon>Bacteria</taxon>
        <taxon>Pseudomonadati</taxon>
        <taxon>Pseudomonadota</taxon>
        <taxon>Gammaproteobacteria</taxon>
        <taxon>Alteromonadales</taxon>
        <taxon>Idiomarinaceae</taxon>
        <taxon>Idiomarina</taxon>
    </lineage>
</organism>
<protein>
    <submittedName>
        <fullName evidence="2">Uncharacterized protein</fullName>
    </submittedName>
</protein>
<reference evidence="3" key="1">
    <citation type="journal article" date="2018" name="Front. Microbiol.">
        <title>Genome-Based Analysis Reveals the Taxonomy and Diversity of the Family Idiomarinaceae.</title>
        <authorList>
            <person name="Liu Y."/>
            <person name="Lai Q."/>
            <person name="Shao Z."/>
        </authorList>
    </citation>
    <scope>NUCLEOTIDE SEQUENCE [LARGE SCALE GENOMIC DNA]</scope>
    <source>
        <strain evidence="3">SN-14</strain>
    </source>
</reference>
<keyword evidence="3" id="KW-1185">Reference proteome</keyword>
<comment type="caution">
    <text evidence="2">The sequence shown here is derived from an EMBL/GenBank/DDBJ whole genome shotgun (WGS) entry which is preliminary data.</text>
</comment>
<evidence type="ECO:0000256" key="1">
    <source>
        <dbReference type="SAM" id="Phobius"/>
    </source>
</evidence>
<evidence type="ECO:0000313" key="3">
    <source>
        <dbReference type="Proteomes" id="UP000286680"/>
    </source>
</evidence>
<name>A0AA94EG87_9GAMM</name>
<sequence>MKPLRSIGVMILGYLLGNLILLMTYKFPAPLSGFYEKISFTKAIHIFDEIIFISFFYILVGGWLYFSLLILLIYIIQRKINLNNTALVNLSFFGGALFSAIVLVLTLIE</sequence>
<dbReference type="Proteomes" id="UP000286680">
    <property type="component" value="Unassembled WGS sequence"/>
</dbReference>
<feature type="transmembrane region" description="Helical" evidence="1">
    <location>
        <begin position="50"/>
        <end position="75"/>
    </location>
</feature>
<gene>
    <name evidence="2" type="ORF">CWE23_00100</name>
</gene>
<evidence type="ECO:0000313" key="2">
    <source>
        <dbReference type="EMBL" id="RUO44488.1"/>
    </source>
</evidence>
<keyword evidence="1" id="KW-1133">Transmembrane helix</keyword>
<keyword evidence="1" id="KW-0812">Transmembrane</keyword>
<dbReference type="RefSeq" id="WP_126819052.1">
    <property type="nucleotide sequence ID" value="NZ_PIPS01000001.1"/>
</dbReference>
<feature type="transmembrane region" description="Helical" evidence="1">
    <location>
        <begin position="87"/>
        <end position="108"/>
    </location>
</feature>
<dbReference type="AlphaFoldDB" id="A0AA94EG87"/>
<accession>A0AA94EG87</accession>
<feature type="transmembrane region" description="Helical" evidence="1">
    <location>
        <begin position="7"/>
        <end position="25"/>
    </location>
</feature>
<proteinExistence type="predicted"/>
<keyword evidence="1" id="KW-0472">Membrane</keyword>